<dbReference type="PANTHER" id="PTHR47165">
    <property type="entry name" value="OS03G0429900 PROTEIN"/>
    <property type="match status" value="1"/>
</dbReference>
<evidence type="ECO:0000313" key="2">
    <source>
        <dbReference type="EnsemblPlants" id="Bo5g122790.1"/>
    </source>
</evidence>
<dbReference type="InterPro" id="IPR012340">
    <property type="entry name" value="NA-bd_OB-fold"/>
</dbReference>
<proteinExistence type="predicted"/>
<evidence type="ECO:0000256" key="1">
    <source>
        <dbReference type="SAM" id="MobiDB-lite"/>
    </source>
</evidence>
<sequence>MMLSDVSESVKASGEATVPSVPIKPVNQTSVSSGDEKARDVSSVKSEVLSAASSGPSKSIGKAGVSAGLNIGAKQGYRWEAITFRDVTFGPYDGEIRFLLIHFWEVWNVQTKVLIGLEMILIDEEENVIQGFIPNGRIETYLRHMKAGGTNRLNKFFGSKSKPIYRVADQMSPLASHGTLSSIISRTVPLTSLRIGSGSMVTENSRLPLIKEVIFMVLSDGPLLDETEIAASRRVELHVQTHDDPVLKLYLWDKAAFQFCEKFKASIGTARVILVTTLNPKLFGGVLYLSSMASSRVFLDSDVQETWSYLSCYYDIIISDLAFSTKLDSNLDVANMVNAEVVTKPELATLGDLFSYMNQAAAKVTWFECTATIDDVVHGSGWYYIGCGVCHTKATKRPTTFMCKKCGKSEIDGVTQRIKPYFFVLGDAGEELTGKKATKLVERYYQANEDVGEDHIVPVPQAMIDTIGQTRKFIVKANEDVGEDHIVPVPQAMIDTIGQTRKFIVKVSNHNLNGKSQTLTVTKVLPLKAPEPVVETGENVDGESDSEGGDHADESVKRSADGIELEGVKRAKCG</sequence>
<keyword evidence="3" id="KW-1185">Reference proteome</keyword>
<dbReference type="Proteomes" id="UP000032141">
    <property type="component" value="Chromosome C5"/>
</dbReference>
<dbReference type="PANTHER" id="PTHR47165:SF4">
    <property type="entry name" value="OS03G0429900 PROTEIN"/>
    <property type="match status" value="1"/>
</dbReference>
<dbReference type="OMA" id="WEAITFR"/>
<reference evidence="2" key="2">
    <citation type="submission" date="2015-03" db="UniProtKB">
        <authorList>
            <consortium name="EnsemblPlants"/>
        </authorList>
    </citation>
    <scope>IDENTIFICATION</scope>
</reference>
<name>A0A0D3CJ86_BRAOL</name>
<dbReference type="HOGENOM" id="CLU_019382_7_0_1"/>
<organism evidence="2 3">
    <name type="scientific">Brassica oleracea var. oleracea</name>
    <dbReference type="NCBI Taxonomy" id="109376"/>
    <lineage>
        <taxon>Eukaryota</taxon>
        <taxon>Viridiplantae</taxon>
        <taxon>Streptophyta</taxon>
        <taxon>Embryophyta</taxon>
        <taxon>Tracheophyta</taxon>
        <taxon>Spermatophyta</taxon>
        <taxon>Magnoliopsida</taxon>
        <taxon>eudicotyledons</taxon>
        <taxon>Gunneridae</taxon>
        <taxon>Pentapetalae</taxon>
        <taxon>rosids</taxon>
        <taxon>malvids</taxon>
        <taxon>Brassicales</taxon>
        <taxon>Brassicaceae</taxon>
        <taxon>Brassiceae</taxon>
        <taxon>Brassica</taxon>
    </lineage>
</organism>
<protein>
    <recommendedName>
        <fullName evidence="4">Replication factor A C-terminal domain-containing protein</fullName>
    </recommendedName>
</protein>
<reference evidence="2 3" key="1">
    <citation type="journal article" date="2014" name="Genome Biol.">
        <title>Transcriptome and methylome profiling reveals relics of genome dominance in the mesopolyploid Brassica oleracea.</title>
        <authorList>
            <person name="Parkin I.A."/>
            <person name="Koh C."/>
            <person name="Tang H."/>
            <person name="Robinson S.J."/>
            <person name="Kagale S."/>
            <person name="Clarke W.E."/>
            <person name="Town C.D."/>
            <person name="Nixon J."/>
            <person name="Krishnakumar V."/>
            <person name="Bidwell S.L."/>
            <person name="Denoeud F."/>
            <person name="Belcram H."/>
            <person name="Links M.G."/>
            <person name="Just J."/>
            <person name="Clarke C."/>
            <person name="Bender T."/>
            <person name="Huebert T."/>
            <person name="Mason A.S."/>
            <person name="Pires J.C."/>
            <person name="Barker G."/>
            <person name="Moore J."/>
            <person name="Walley P.G."/>
            <person name="Manoli S."/>
            <person name="Batley J."/>
            <person name="Edwards D."/>
            <person name="Nelson M.N."/>
            <person name="Wang X."/>
            <person name="Paterson A.H."/>
            <person name="King G."/>
            <person name="Bancroft I."/>
            <person name="Chalhoub B."/>
            <person name="Sharpe A.G."/>
        </authorList>
    </citation>
    <scope>NUCLEOTIDE SEQUENCE</scope>
    <source>
        <strain evidence="2 3">cv. TO1000</strain>
    </source>
</reference>
<dbReference type="eggNOG" id="KOG0987">
    <property type="taxonomic scope" value="Eukaryota"/>
</dbReference>
<dbReference type="Gene3D" id="2.40.50.140">
    <property type="entry name" value="Nucleic acid-binding proteins"/>
    <property type="match status" value="2"/>
</dbReference>
<accession>A0A0D3CJ86</accession>
<dbReference type="AlphaFoldDB" id="A0A0D3CJ86"/>
<evidence type="ECO:0000313" key="3">
    <source>
        <dbReference type="Proteomes" id="UP000032141"/>
    </source>
</evidence>
<feature type="compositionally biased region" description="Basic and acidic residues" evidence="1">
    <location>
        <begin position="548"/>
        <end position="574"/>
    </location>
</feature>
<feature type="region of interest" description="Disordered" evidence="1">
    <location>
        <begin position="532"/>
        <end position="574"/>
    </location>
</feature>
<dbReference type="EnsemblPlants" id="Bo5g122790.1">
    <property type="protein sequence ID" value="Bo5g122790.1"/>
    <property type="gene ID" value="Bo5g122790"/>
</dbReference>
<feature type="region of interest" description="Disordered" evidence="1">
    <location>
        <begin position="1"/>
        <end position="39"/>
    </location>
</feature>
<dbReference type="SUPFAM" id="SSF50249">
    <property type="entry name" value="Nucleic acid-binding proteins"/>
    <property type="match status" value="1"/>
</dbReference>
<feature type="compositionally biased region" description="Acidic residues" evidence="1">
    <location>
        <begin position="538"/>
        <end position="547"/>
    </location>
</feature>
<evidence type="ECO:0008006" key="4">
    <source>
        <dbReference type="Google" id="ProtNLM"/>
    </source>
</evidence>
<dbReference type="STRING" id="109376.A0A0D3CJ86"/>
<dbReference type="Gramene" id="Bo5g122790.1">
    <property type="protein sequence ID" value="Bo5g122790.1"/>
    <property type="gene ID" value="Bo5g122790"/>
</dbReference>